<evidence type="ECO:0000256" key="1">
    <source>
        <dbReference type="SAM" id="Phobius"/>
    </source>
</evidence>
<evidence type="ECO:0000313" key="2">
    <source>
        <dbReference type="EMBL" id="RGW45878.1"/>
    </source>
</evidence>
<sequence>MQTSLNGTILLMFDTMTPMVKAMLVSIGNIIGIAITVFTCILFAKLFRAIIMFVYDFSRGTIFIDKNKFTFLSSSYYFGIHR</sequence>
<dbReference type="EMBL" id="QSAJ01000096">
    <property type="protein sequence ID" value="RGW45878.1"/>
    <property type="molecule type" value="Genomic_DNA"/>
</dbReference>
<protein>
    <submittedName>
        <fullName evidence="2">Uncharacterized protein</fullName>
    </submittedName>
</protein>
<comment type="caution">
    <text evidence="2">The sequence shown here is derived from an EMBL/GenBank/DDBJ whole genome shotgun (WGS) entry which is preliminary data.</text>
</comment>
<dbReference type="AlphaFoldDB" id="A0A395XGL2"/>
<name>A0A395XGL2_9FIRM</name>
<reference evidence="2 3" key="1">
    <citation type="submission" date="2018-08" db="EMBL/GenBank/DDBJ databases">
        <title>A genome reference for cultivated species of the human gut microbiota.</title>
        <authorList>
            <person name="Zou Y."/>
            <person name="Xue W."/>
            <person name="Luo G."/>
        </authorList>
    </citation>
    <scope>NUCLEOTIDE SEQUENCE [LARGE SCALE GENOMIC DNA]</scope>
    <source>
        <strain evidence="2 3">AF12-11</strain>
    </source>
</reference>
<keyword evidence="1" id="KW-0472">Membrane</keyword>
<dbReference type="Proteomes" id="UP000266376">
    <property type="component" value="Unassembled WGS sequence"/>
</dbReference>
<keyword evidence="1" id="KW-0812">Transmembrane</keyword>
<proteinExistence type="predicted"/>
<feature type="transmembrane region" description="Helical" evidence="1">
    <location>
        <begin position="20"/>
        <end position="44"/>
    </location>
</feature>
<evidence type="ECO:0000313" key="3">
    <source>
        <dbReference type="Proteomes" id="UP000266376"/>
    </source>
</evidence>
<keyword evidence="1" id="KW-1133">Transmembrane helix</keyword>
<organism evidence="2 3">
    <name type="scientific">Dorea formicigenerans</name>
    <dbReference type="NCBI Taxonomy" id="39486"/>
    <lineage>
        <taxon>Bacteria</taxon>
        <taxon>Bacillati</taxon>
        <taxon>Bacillota</taxon>
        <taxon>Clostridia</taxon>
        <taxon>Lachnospirales</taxon>
        <taxon>Lachnospiraceae</taxon>
        <taxon>Dorea</taxon>
    </lineage>
</organism>
<accession>A0A395XGL2</accession>
<gene>
    <name evidence="2" type="ORF">DWV67_16270</name>
</gene>